<dbReference type="Proteomes" id="UP000293874">
    <property type="component" value="Unassembled WGS sequence"/>
</dbReference>
<dbReference type="GO" id="GO:0016020">
    <property type="term" value="C:membrane"/>
    <property type="evidence" value="ECO:0007669"/>
    <property type="project" value="TreeGrafter"/>
</dbReference>
<dbReference type="InterPro" id="IPR050266">
    <property type="entry name" value="AB_hydrolase_sf"/>
</dbReference>
<dbReference type="SUPFAM" id="SSF53474">
    <property type="entry name" value="alpha/beta-Hydrolases"/>
    <property type="match status" value="1"/>
</dbReference>
<gene>
    <name evidence="3" type="ORF">EV199_3908</name>
</gene>
<evidence type="ECO:0000313" key="4">
    <source>
        <dbReference type="Proteomes" id="UP000293874"/>
    </source>
</evidence>
<dbReference type="InterPro" id="IPR029058">
    <property type="entry name" value="AB_hydrolase_fold"/>
</dbReference>
<reference evidence="3 4" key="1">
    <citation type="submission" date="2019-02" db="EMBL/GenBank/DDBJ databases">
        <title>Genomic Encyclopedia of Type Strains, Phase IV (KMG-IV): sequencing the most valuable type-strain genomes for metagenomic binning, comparative biology and taxonomic classification.</title>
        <authorList>
            <person name="Goeker M."/>
        </authorList>
    </citation>
    <scope>NUCLEOTIDE SEQUENCE [LARGE SCALE GENOMIC DNA]</scope>
    <source>
        <strain evidence="3 4">DSM 18116</strain>
    </source>
</reference>
<evidence type="ECO:0000313" key="3">
    <source>
        <dbReference type="EMBL" id="RZS71994.1"/>
    </source>
</evidence>
<dbReference type="Pfam" id="PF12146">
    <property type="entry name" value="Hydrolase_4"/>
    <property type="match status" value="1"/>
</dbReference>
<dbReference type="EMBL" id="SGXA01000002">
    <property type="protein sequence ID" value="RZS71994.1"/>
    <property type="molecule type" value="Genomic_DNA"/>
</dbReference>
<dbReference type="PANTHER" id="PTHR43798:SF31">
    <property type="entry name" value="AB HYDROLASE SUPERFAMILY PROTEIN YCLE"/>
    <property type="match status" value="1"/>
</dbReference>
<dbReference type="OrthoDB" id="5416147at2"/>
<keyword evidence="4" id="KW-1185">Reference proteome</keyword>
<dbReference type="GO" id="GO:0016787">
    <property type="term" value="F:hydrolase activity"/>
    <property type="evidence" value="ECO:0007669"/>
    <property type="project" value="UniProtKB-KW"/>
</dbReference>
<evidence type="ECO:0000256" key="1">
    <source>
        <dbReference type="ARBA" id="ARBA00022801"/>
    </source>
</evidence>
<dbReference type="AlphaFoldDB" id="A0A4Q7MVH1"/>
<organism evidence="3 4">
    <name type="scientific">Pseudobacter ginsenosidimutans</name>
    <dbReference type="NCBI Taxonomy" id="661488"/>
    <lineage>
        <taxon>Bacteria</taxon>
        <taxon>Pseudomonadati</taxon>
        <taxon>Bacteroidota</taxon>
        <taxon>Chitinophagia</taxon>
        <taxon>Chitinophagales</taxon>
        <taxon>Chitinophagaceae</taxon>
        <taxon>Pseudobacter</taxon>
    </lineage>
</organism>
<protein>
    <submittedName>
        <fullName evidence="3">Pimeloyl-ACP methyl ester carboxylesterase</fullName>
    </submittedName>
</protein>
<comment type="caution">
    <text evidence="3">The sequence shown here is derived from an EMBL/GenBank/DDBJ whole genome shotgun (WGS) entry which is preliminary data.</text>
</comment>
<evidence type="ECO:0000259" key="2">
    <source>
        <dbReference type="Pfam" id="PF12146"/>
    </source>
</evidence>
<dbReference type="PANTHER" id="PTHR43798">
    <property type="entry name" value="MONOACYLGLYCEROL LIPASE"/>
    <property type="match status" value="1"/>
</dbReference>
<feature type="domain" description="Serine aminopeptidase S33" evidence="2">
    <location>
        <begin position="142"/>
        <end position="208"/>
    </location>
</feature>
<dbReference type="RefSeq" id="WP_130542459.1">
    <property type="nucleotide sequence ID" value="NZ_CP042431.1"/>
</dbReference>
<dbReference type="InterPro" id="IPR022742">
    <property type="entry name" value="Hydrolase_4"/>
</dbReference>
<sequence length="332" mass="37315">MRKRNWLLIIPLLLLIVYLLGPKPKAPVYSSDMPVVPSDAEALITYVHNDEKAHKLKKDNEARIIWFNDSSKNVTPVSIVYLHGFSASQEEGAPVHENIAKQFGCNLYLSRLAEHGIDTTEAMANLTADKYWESAKEALAIGRKLGEKVILMGTSTGGTLALKLAAEYPDVYALVLMSPNIEIDDPNAWLLNNPWGLQIARLVKGSKFNDSKSDTRPVYLQYWQPRYRLEAAVALEELLETSMTPSTFHRVDQPTLVMYYYKNDVQRDSVVRVSAIKKMYEDLGTPADKKRAIAIPNAGNHVIGSWIKSKDVESVEKETAKFLSEVLQLPKQ</sequence>
<proteinExistence type="predicted"/>
<keyword evidence="1" id="KW-0378">Hydrolase</keyword>
<dbReference type="Gene3D" id="3.40.50.1820">
    <property type="entry name" value="alpha/beta hydrolase"/>
    <property type="match status" value="1"/>
</dbReference>
<name>A0A4Q7MVH1_9BACT</name>
<accession>A0A4Q7MVH1</accession>